<evidence type="ECO:0008006" key="11">
    <source>
        <dbReference type="Google" id="ProtNLM"/>
    </source>
</evidence>
<keyword evidence="5 7" id="KW-0560">Oxidoreductase</keyword>
<dbReference type="InterPro" id="IPR017972">
    <property type="entry name" value="Cyt_P450_CS"/>
</dbReference>
<protein>
    <recommendedName>
        <fullName evidence="11">Cytochrome P450</fullName>
    </recommendedName>
</protein>
<sequence>MELIDLLPAAQPLHVAGIAFISALLVILYRGLSNPVAKVPGPWYTVWTEAAFKYHSIKGPIVRIAPDKVFVADPAGVRQIHSIKGEYPKSSWYASPFFENVFSTTSVALHRRYRKLLSGPMSETSLKAMLPQIDSKVRLAVQRMGEEMYTRGAADISKWWMFMTTDVIGELSFGESFRMLEYGEYIRDLESTGRYIALSTVFPILNVILPFIPVPQISSAFTARGRLRPYAIQSLQRHQDLVEKETADAKPTLFSKMYKAGEDESLTTDEIILHAQLYIAAGSDTTAATLTYLVWSVCRDANVKRQLVEELKTLSDDFTDGDLKGLPYLNQVIEEALRLWAAVPTGLPRVVPEGGATFGKHWLPSGAVVLTQAYSLHRNAHAFPQPETFDPSRWEKPTVAMKDCFMPFGGGSRVCLGLHLAYIELRLATARFFRTFPNATVSSIEGMSDEDMKQDLYFIMSPKGHRCLIQAS</sequence>
<evidence type="ECO:0000256" key="3">
    <source>
        <dbReference type="ARBA" id="ARBA00022617"/>
    </source>
</evidence>
<comment type="cofactor">
    <cofactor evidence="1">
        <name>heme</name>
        <dbReference type="ChEBI" id="CHEBI:30413"/>
    </cofactor>
</comment>
<evidence type="ECO:0000256" key="7">
    <source>
        <dbReference type="RuleBase" id="RU000461"/>
    </source>
</evidence>
<keyword evidence="4 7" id="KW-0479">Metal-binding</keyword>
<reference evidence="9 10" key="1">
    <citation type="submission" date="2018-06" db="EMBL/GenBank/DDBJ databases">
        <title>Complete Genomes of Monosporascus.</title>
        <authorList>
            <person name="Robinson A.J."/>
            <person name="Natvig D.O."/>
        </authorList>
    </citation>
    <scope>NUCLEOTIDE SEQUENCE [LARGE SCALE GENOMIC DNA]</scope>
    <source>
        <strain evidence="9 10">CBS 609.92</strain>
    </source>
</reference>
<evidence type="ECO:0000256" key="5">
    <source>
        <dbReference type="ARBA" id="ARBA00023002"/>
    </source>
</evidence>
<feature type="transmembrane region" description="Helical" evidence="8">
    <location>
        <begin position="195"/>
        <end position="214"/>
    </location>
</feature>
<keyword evidence="6 7" id="KW-0408">Iron</keyword>
<dbReference type="InterPro" id="IPR001128">
    <property type="entry name" value="Cyt_P450"/>
</dbReference>
<organism evidence="9 10">
    <name type="scientific">Monosporascus cannonballus</name>
    <dbReference type="NCBI Taxonomy" id="155416"/>
    <lineage>
        <taxon>Eukaryota</taxon>
        <taxon>Fungi</taxon>
        <taxon>Dikarya</taxon>
        <taxon>Ascomycota</taxon>
        <taxon>Pezizomycotina</taxon>
        <taxon>Sordariomycetes</taxon>
        <taxon>Xylariomycetidae</taxon>
        <taxon>Xylariales</taxon>
        <taxon>Xylariales incertae sedis</taxon>
        <taxon>Monosporascus</taxon>
    </lineage>
</organism>
<dbReference type="PANTHER" id="PTHR24305:SF96">
    <property type="entry name" value="CYTOCHROME P450 MONOOXYGENASE STCB-RELATED"/>
    <property type="match status" value="1"/>
</dbReference>
<dbReference type="PROSITE" id="PS00086">
    <property type="entry name" value="CYTOCHROME_P450"/>
    <property type="match status" value="1"/>
</dbReference>
<comment type="similarity">
    <text evidence="2 7">Belongs to the cytochrome P450 family.</text>
</comment>
<comment type="caution">
    <text evidence="9">The sequence shown here is derived from an EMBL/GenBank/DDBJ whole genome shotgun (WGS) entry which is preliminary data.</text>
</comment>
<keyword evidence="8" id="KW-0812">Transmembrane</keyword>
<keyword evidence="7" id="KW-0503">Monooxygenase</keyword>
<evidence type="ECO:0000313" key="10">
    <source>
        <dbReference type="Proteomes" id="UP000294003"/>
    </source>
</evidence>
<keyword evidence="8" id="KW-0472">Membrane</keyword>
<keyword evidence="10" id="KW-1185">Reference proteome</keyword>
<keyword evidence="3 7" id="KW-0349">Heme</keyword>
<dbReference type="PANTHER" id="PTHR24305">
    <property type="entry name" value="CYTOCHROME P450"/>
    <property type="match status" value="1"/>
</dbReference>
<name>A0ABY0HJF0_9PEZI</name>
<dbReference type="PRINTS" id="PR00385">
    <property type="entry name" value="P450"/>
</dbReference>
<dbReference type="InterPro" id="IPR002401">
    <property type="entry name" value="Cyt_P450_E_grp-I"/>
</dbReference>
<proteinExistence type="inferred from homology"/>
<dbReference type="Pfam" id="PF00067">
    <property type="entry name" value="p450"/>
    <property type="match status" value="1"/>
</dbReference>
<dbReference type="InterPro" id="IPR050121">
    <property type="entry name" value="Cytochrome_P450_monoxygenase"/>
</dbReference>
<evidence type="ECO:0000256" key="1">
    <source>
        <dbReference type="ARBA" id="ARBA00001971"/>
    </source>
</evidence>
<evidence type="ECO:0000256" key="6">
    <source>
        <dbReference type="ARBA" id="ARBA00023004"/>
    </source>
</evidence>
<evidence type="ECO:0000313" key="9">
    <source>
        <dbReference type="EMBL" id="RYO94883.1"/>
    </source>
</evidence>
<keyword evidence="8" id="KW-1133">Transmembrane helix</keyword>
<evidence type="ECO:0000256" key="8">
    <source>
        <dbReference type="SAM" id="Phobius"/>
    </source>
</evidence>
<dbReference type="InterPro" id="IPR036396">
    <property type="entry name" value="Cyt_P450_sf"/>
</dbReference>
<feature type="transmembrane region" description="Helical" evidence="8">
    <location>
        <begin position="12"/>
        <end position="29"/>
    </location>
</feature>
<dbReference type="EMBL" id="QJNS01000006">
    <property type="protein sequence ID" value="RYO94883.1"/>
    <property type="molecule type" value="Genomic_DNA"/>
</dbReference>
<evidence type="ECO:0000256" key="2">
    <source>
        <dbReference type="ARBA" id="ARBA00010617"/>
    </source>
</evidence>
<gene>
    <name evidence="9" type="ORF">DL762_000317</name>
</gene>
<accession>A0ABY0HJF0</accession>
<dbReference type="Proteomes" id="UP000294003">
    <property type="component" value="Unassembled WGS sequence"/>
</dbReference>
<dbReference type="SUPFAM" id="SSF48264">
    <property type="entry name" value="Cytochrome P450"/>
    <property type="match status" value="1"/>
</dbReference>
<dbReference type="PRINTS" id="PR00463">
    <property type="entry name" value="EP450I"/>
</dbReference>
<dbReference type="CDD" id="cd11059">
    <property type="entry name" value="CYP_fungal"/>
    <property type="match status" value="1"/>
</dbReference>
<dbReference type="Gene3D" id="1.10.630.10">
    <property type="entry name" value="Cytochrome P450"/>
    <property type="match status" value="1"/>
</dbReference>
<evidence type="ECO:0000256" key="4">
    <source>
        <dbReference type="ARBA" id="ARBA00022723"/>
    </source>
</evidence>